<evidence type="ECO:0000313" key="6">
    <source>
        <dbReference type="Proteomes" id="UP000006906"/>
    </source>
</evidence>
<keyword evidence="1" id="KW-0808">Transferase</keyword>
<evidence type="ECO:0000313" key="5">
    <source>
        <dbReference type="EMBL" id="PNW88646.1"/>
    </source>
</evidence>
<organism evidence="5 6">
    <name type="scientific">Chlamydomonas reinhardtii</name>
    <name type="common">Chlamydomonas smithii</name>
    <dbReference type="NCBI Taxonomy" id="3055"/>
    <lineage>
        <taxon>Eukaryota</taxon>
        <taxon>Viridiplantae</taxon>
        <taxon>Chlorophyta</taxon>
        <taxon>core chlorophytes</taxon>
        <taxon>Chlorophyceae</taxon>
        <taxon>CS clade</taxon>
        <taxon>Chlamydomonadales</taxon>
        <taxon>Chlamydomonadaceae</taxon>
        <taxon>Chlamydomonas</taxon>
    </lineage>
</organism>
<dbReference type="CDD" id="cd03814">
    <property type="entry name" value="GT4-like"/>
    <property type="match status" value="1"/>
</dbReference>
<proteinExistence type="predicted"/>
<dbReference type="GeneID" id="5715516"/>
<gene>
    <name evidence="5" type="ORF">CHLRE_01g038550v5</name>
</gene>
<accession>A0A2K3E778</accession>
<evidence type="ECO:0000256" key="2">
    <source>
        <dbReference type="SAM" id="MobiDB-lite"/>
    </source>
</evidence>
<dbReference type="KEGG" id="cre:CHLRE_01g038550v5"/>
<feature type="region of interest" description="Disordered" evidence="2">
    <location>
        <begin position="70"/>
        <end position="119"/>
    </location>
</feature>
<dbReference type="GO" id="GO:0016757">
    <property type="term" value="F:glycosyltransferase activity"/>
    <property type="evidence" value="ECO:0000318"/>
    <property type="project" value="GO_Central"/>
</dbReference>
<feature type="domain" description="Glycosyltransferase subfamily 4-like N-terminal" evidence="4">
    <location>
        <begin position="145"/>
        <end position="324"/>
    </location>
</feature>
<dbReference type="Gene3D" id="3.40.50.2000">
    <property type="entry name" value="Glycogen Phosphorylase B"/>
    <property type="match status" value="2"/>
</dbReference>
<dbReference type="OrthoDB" id="443318at2759"/>
<dbReference type="PANTHER" id="PTHR45947:SF3">
    <property type="entry name" value="SULFOQUINOVOSYL TRANSFERASE SQD2"/>
    <property type="match status" value="1"/>
</dbReference>
<evidence type="ECO:0000259" key="4">
    <source>
        <dbReference type="Pfam" id="PF13439"/>
    </source>
</evidence>
<feature type="compositionally biased region" description="Low complexity" evidence="2">
    <location>
        <begin position="90"/>
        <end position="108"/>
    </location>
</feature>
<dbReference type="Pfam" id="PF13439">
    <property type="entry name" value="Glyco_transf_4"/>
    <property type="match status" value="1"/>
</dbReference>
<dbReference type="AlphaFoldDB" id="A0A2K3E778"/>
<dbReference type="PaxDb" id="3055-EDP09400"/>
<dbReference type="Proteomes" id="UP000006906">
    <property type="component" value="Chromosome 1"/>
</dbReference>
<dbReference type="STRING" id="3055.A0A2K3E778"/>
<feature type="domain" description="Glycosyl transferase family 1" evidence="3">
    <location>
        <begin position="344"/>
        <end position="496"/>
    </location>
</feature>
<name>A0A2K3E778_CHLRE</name>
<reference evidence="5 6" key="1">
    <citation type="journal article" date="2007" name="Science">
        <title>The Chlamydomonas genome reveals the evolution of key animal and plant functions.</title>
        <authorList>
            <person name="Merchant S.S."/>
            <person name="Prochnik S.E."/>
            <person name="Vallon O."/>
            <person name="Harris E.H."/>
            <person name="Karpowicz S.J."/>
            <person name="Witman G.B."/>
            <person name="Terry A."/>
            <person name="Salamov A."/>
            <person name="Fritz-Laylin L.K."/>
            <person name="Marechal-Drouard L."/>
            <person name="Marshall W.F."/>
            <person name="Qu L.H."/>
            <person name="Nelson D.R."/>
            <person name="Sanderfoot A.A."/>
            <person name="Spalding M.H."/>
            <person name="Kapitonov V.V."/>
            <person name="Ren Q."/>
            <person name="Ferris P."/>
            <person name="Lindquist E."/>
            <person name="Shapiro H."/>
            <person name="Lucas S.M."/>
            <person name="Grimwood J."/>
            <person name="Schmutz J."/>
            <person name="Cardol P."/>
            <person name="Cerutti H."/>
            <person name="Chanfreau G."/>
            <person name="Chen C.L."/>
            <person name="Cognat V."/>
            <person name="Croft M.T."/>
            <person name="Dent R."/>
            <person name="Dutcher S."/>
            <person name="Fernandez E."/>
            <person name="Fukuzawa H."/>
            <person name="Gonzalez-Ballester D."/>
            <person name="Gonzalez-Halphen D."/>
            <person name="Hallmann A."/>
            <person name="Hanikenne M."/>
            <person name="Hippler M."/>
            <person name="Inwood W."/>
            <person name="Jabbari K."/>
            <person name="Kalanon M."/>
            <person name="Kuras R."/>
            <person name="Lefebvre P.A."/>
            <person name="Lemaire S.D."/>
            <person name="Lobanov A.V."/>
            <person name="Lohr M."/>
            <person name="Manuell A."/>
            <person name="Meier I."/>
            <person name="Mets L."/>
            <person name="Mittag M."/>
            <person name="Mittelmeier T."/>
            <person name="Moroney J.V."/>
            <person name="Moseley J."/>
            <person name="Napoli C."/>
            <person name="Nedelcu A.M."/>
            <person name="Niyogi K."/>
            <person name="Novoselov S.V."/>
            <person name="Paulsen I.T."/>
            <person name="Pazour G."/>
            <person name="Purton S."/>
            <person name="Ral J.P."/>
            <person name="Riano-Pachon D.M."/>
            <person name="Riekhof W."/>
            <person name="Rymarquis L."/>
            <person name="Schroda M."/>
            <person name="Stern D."/>
            <person name="Umen J."/>
            <person name="Willows R."/>
            <person name="Wilson N."/>
            <person name="Zimmer S.L."/>
            <person name="Allmer J."/>
            <person name="Balk J."/>
            <person name="Bisova K."/>
            <person name="Chen C.J."/>
            <person name="Elias M."/>
            <person name="Gendler K."/>
            <person name="Hauser C."/>
            <person name="Lamb M.R."/>
            <person name="Ledford H."/>
            <person name="Long J.C."/>
            <person name="Minagawa J."/>
            <person name="Page M.D."/>
            <person name="Pan J."/>
            <person name="Pootakham W."/>
            <person name="Roje S."/>
            <person name="Rose A."/>
            <person name="Stahlberg E."/>
            <person name="Terauchi A.M."/>
            <person name="Yang P."/>
            <person name="Ball S."/>
            <person name="Bowler C."/>
            <person name="Dieckmann C.L."/>
            <person name="Gladyshev V.N."/>
            <person name="Green P."/>
            <person name="Jorgensen R."/>
            <person name="Mayfield S."/>
            <person name="Mueller-Roeber B."/>
            <person name="Rajamani S."/>
            <person name="Sayre R.T."/>
            <person name="Brokstein P."/>
            <person name="Dubchak I."/>
            <person name="Goodstein D."/>
            <person name="Hornick L."/>
            <person name="Huang Y.W."/>
            <person name="Jhaveri J."/>
            <person name="Luo Y."/>
            <person name="Martinez D."/>
            <person name="Ngau W.C."/>
            <person name="Otillar B."/>
            <person name="Poliakov A."/>
            <person name="Porter A."/>
            <person name="Szajkowski L."/>
            <person name="Werner G."/>
            <person name="Zhou K."/>
            <person name="Grigoriev I.V."/>
            <person name="Rokhsar D.S."/>
            <person name="Grossman A.R."/>
        </authorList>
    </citation>
    <scope>NUCLEOTIDE SEQUENCE [LARGE SCALE GENOMIC DNA]</scope>
    <source>
        <strain evidence="6">CC-503</strain>
    </source>
</reference>
<protein>
    <submittedName>
        <fullName evidence="5">Uncharacterized protein</fullName>
    </submittedName>
</protein>
<keyword evidence="6" id="KW-1185">Reference proteome</keyword>
<dbReference type="SUPFAM" id="SSF53756">
    <property type="entry name" value="UDP-Glycosyltransferase/glycogen phosphorylase"/>
    <property type="match status" value="1"/>
</dbReference>
<dbReference type="FunCoup" id="A0A2K3E778">
    <property type="interactions" value="28"/>
</dbReference>
<dbReference type="Gramene" id="PNW88646">
    <property type="protein sequence ID" value="PNW88646"/>
    <property type="gene ID" value="CHLRE_01g038550v5"/>
</dbReference>
<dbReference type="PANTHER" id="PTHR45947">
    <property type="entry name" value="SULFOQUINOVOSYL TRANSFERASE SQD2"/>
    <property type="match status" value="1"/>
</dbReference>
<sequence>MNTHLNSSLSNGASTGGSSRALIAGRMVAPATRSVAAAQPRCAGPSLPLPASLLGSRPAPCSRLAGRRLTRQLRTHSTQPATPAYEPRDGASPSSSVADAAASTWDAAQQPTTSSQFAPQARAAAAPKRVCIFVEPSPFTYVSGYKNRFTTMIRYLVEAGCQVLVVTTGKGYTLPGVDASSFREQPETFAGARVVSALSFGCPWYLQVPLTFALSPRIWREVRDFQPDLIHCSSPGVMVFAAKLYAWLLKKPIVLSYHTHVPSYLPKYGISYLVPAMWGFLRMLHATAHLTLTVSPAMVDELVTNRAVNSAKQVQVWKKGVDSEVFHPRFRSAAMRERLTGGQPDRPTLVYVGRLGFEKNLFFLREVLQRNPGVGLAFVGDGPARQELQAAFKGTPTQFLGMLHGEDLSAAYASSDIFVMPSESETLGFVVLEAMASELPVVAVRAGGIPDIITPGDSGVTGFLYEPGDVDKAAELIQQLAADAQLRSRVGIRARQEVAKWDWRAATMHLLNVQYPIAMAAAAAQYGEALGRVAQDALAAQPPQTGGLTPRAA</sequence>
<dbReference type="InParanoid" id="A0A2K3E778"/>
<evidence type="ECO:0000259" key="3">
    <source>
        <dbReference type="Pfam" id="PF00534"/>
    </source>
</evidence>
<dbReference type="InterPro" id="IPR028098">
    <property type="entry name" value="Glyco_trans_4-like_N"/>
</dbReference>
<dbReference type="EMBL" id="CM008962">
    <property type="protein sequence ID" value="PNW88646.1"/>
    <property type="molecule type" value="Genomic_DNA"/>
</dbReference>
<dbReference type="Pfam" id="PF00534">
    <property type="entry name" value="Glycos_transf_1"/>
    <property type="match status" value="1"/>
</dbReference>
<dbReference type="RefSeq" id="XP_042928675.1">
    <property type="nucleotide sequence ID" value="XM_043058761.1"/>
</dbReference>
<evidence type="ECO:0000256" key="1">
    <source>
        <dbReference type="ARBA" id="ARBA00022676"/>
    </source>
</evidence>
<dbReference type="InterPro" id="IPR001296">
    <property type="entry name" value="Glyco_trans_1"/>
</dbReference>
<dbReference type="OMA" id="HTNFPQY"/>
<dbReference type="ExpressionAtlas" id="A0A2K3E778">
    <property type="expression patterns" value="baseline and differential"/>
</dbReference>
<keyword evidence="1" id="KW-0328">Glycosyltransferase</keyword>
<dbReference type="InterPro" id="IPR050194">
    <property type="entry name" value="Glycosyltransferase_grp1"/>
</dbReference>